<evidence type="ECO:0000313" key="7">
    <source>
        <dbReference type="Proteomes" id="UP001357485"/>
    </source>
</evidence>
<evidence type="ECO:0000313" key="6">
    <source>
        <dbReference type="EMBL" id="KAK5241595.1"/>
    </source>
</evidence>
<proteinExistence type="inferred from homology"/>
<evidence type="ECO:0000256" key="2">
    <source>
        <dbReference type="ARBA" id="ARBA00022448"/>
    </source>
</evidence>
<feature type="non-terminal residue" evidence="6">
    <location>
        <position position="213"/>
    </location>
</feature>
<evidence type="ECO:0000256" key="4">
    <source>
        <dbReference type="ARBA" id="ARBA00023121"/>
    </source>
</evidence>
<organism evidence="6 7">
    <name type="scientific">Cryomyces antarcticus</name>
    <dbReference type="NCBI Taxonomy" id="329879"/>
    <lineage>
        <taxon>Eukaryota</taxon>
        <taxon>Fungi</taxon>
        <taxon>Dikarya</taxon>
        <taxon>Ascomycota</taxon>
        <taxon>Pezizomycotina</taxon>
        <taxon>Dothideomycetes</taxon>
        <taxon>Dothideomycetes incertae sedis</taxon>
        <taxon>Cryomyces</taxon>
    </lineage>
</organism>
<dbReference type="Proteomes" id="UP001357485">
    <property type="component" value="Unassembled WGS sequence"/>
</dbReference>
<dbReference type="InterPro" id="IPR027267">
    <property type="entry name" value="AH/BAR_dom_sf"/>
</dbReference>
<sequence length="213" mass="23595">PQVFGRFPPTPERLSEQELDPYFVSFESSSRELEALLQGSMEKVNQRTIQHLVNLSDALADMGARYNGFSLSEASPTLATAIEKTGQACDATYIATRDLASTLSASFAEPMRESAQFAGVVRSVLRYRVLKRVQQDMTRSELESKKTTLDSLERSELEAKRIDQYLSSTGVPSSPPKRNLSSSSNTRSSHDTRSRPTPEEDTASIDSDFPPSH</sequence>
<evidence type="ECO:0000256" key="1">
    <source>
        <dbReference type="ARBA" id="ARBA00010883"/>
    </source>
</evidence>
<comment type="similarity">
    <text evidence="1">Belongs to the sorting nexin family.</text>
</comment>
<gene>
    <name evidence="6" type="primary">ATG20_2</name>
    <name evidence="6" type="ORF">LTR16_009219</name>
</gene>
<feature type="compositionally biased region" description="Low complexity" evidence="5">
    <location>
        <begin position="176"/>
        <end position="187"/>
    </location>
</feature>
<dbReference type="PANTHER" id="PTHR46979:SF2">
    <property type="entry name" value="SORTING NEXIN-41"/>
    <property type="match status" value="1"/>
</dbReference>
<keyword evidence="4" id="KW-0446">Lipid-binding</keyword>
<feature type="non-terminal residue" evidence="6">
    <location>
        <position position="1"/>
    </location>
</feature>
<protein>
    <submittedName>
        <fullName evidence="6">Sorting nexin, cytoplasm-to-vacuole targeting pathway/endosomal sorting</fullName>
    </submittedName>
</protein>
<feature type="compositionally biased region" description="Basic and acidic residues" evidence="5">
    <location>
        <begin position="188"/>
        <end position="198"/>
    </location>
</feature>
<dbReference type="PANTHER" id="PTHR46979">
    <property type="entry name" value="SORTING NEXIN-41"/>
    <property type="match status" value="1"/>
</dbReference>
<name>A0ABR0LTX8_9PEZI</name>
<dbReference type="InterPro" id="IPR051079">
    <property type="entry name" value="Sorting_Nexin_Autophagy"/>
</dbReference>
<accession>A0ABR0LTX8</accession>
<evidence type="ECO:0000256" key="3">
    <source>
        <dbReference type="ARBA" id="ARBA00022927"/>
    </source>
</evidence>
<keyword evidence="2" id="KW-0813">Transport</keyword>
<dbReference type="Gene3D" id="1.20.1270.60">
    <property type="entry name" value="Arfaptin homology (AH) domain/BAR domain"/>
    <property type="match status" value="1"/>
</dbReference>
<reference evidence="6 7" key="1">
    <citation type="submission" date="2023-08" db="EMBL/GenBank/DDBJ databases">
        <title>Black Yeasts Isolated from many extreme environments.</title>
        <authorList>
            <person name="Coleine C."/>
            <person name="Stajich J.E."/>
            <person name="Selbmann L."/>
        </authorList>
    </citation>
    <scope>NUCLEOTIDE SEQUENCE [LARGE SCALE GENOMIC DNA]</scope>
    <source>
        <strain evidence="6 7">CCFEE 536</strain>
    </source>
</reference>
<comment type="caution">
    <text evidence="6">The sequence shown here is derived from an EMBL/GenBank/DDBJ whole genome shotgun (WGS) entry which is preliminary data.</text>
</comment>
<dbReference type="EMBL" id="JAVRRA010010567">
    <property type="protein sequence ID" value="KAK5241595.1"/>
    <property type="molecule type" value="Genomic_DNA"/>
</dbReference>
<keyword evidence="7" id="KW-1185">Reference proteome</keyword>
<evidence type="ECO:0000256" key="5">
    <source>
        <dbReference type="SAM" id="MobiDB-lite"/>
    </source>
</evidence>
<feature type="region of interest" description="Disordered" evidence="5">
    <location>
        <begin position="161"/>
        <end position="213"/>
    </location>
</feature>
<keyword evidence="3" id="KW-0653">Protein transport</keyword>